<dbReference type="AlphaFoldDB" id="A0A916RU24"/>
<keyword evidence="1" id="KW-0812">Transmembrane</keyword>
<feature type="transmembrane region" description="Helical" evidence="1">
    <location>
        <begin position="89"/>
        <end position="111"/>
    </location>
</feature>
<evidence type="ECO:0000313" key="3">
    <source>
        <dbReference type="Proteomes" id="UP000648801"/>
    </source>
</evidence>
<dbReference type="RefSeq" id="WP_188758921.1">
    <property type="nucleotide sequence ID" value="NZ_BMJB01000001.1"/>
</dbReference>
<reference evidence="2" key="2">
    <citation type="submission" date="2020-09" db="EMBL/GenBank/DDBJ databases">
        <authorList>
            <person name="Sun Q."/>
            <person name="Zhou Y."/>
        </authorList>
    </citation>
    <scope>NUCLEOTIDE SEQUENCE</scope>
    <source>
        <strain evidence="2">CGMCC 1.15447</strain>
    </source>
</reference>
<sequence length="198" mass="21223">MQSHAADSELRERLGLIESMIAEGRRTTERWGWAFVLWGVVYIAAIGWSAKINNGWPWLVCVAVGLVVTGVGASLRVRHRPVTILGRAIGSIWIGLSVSMAVLFTTLGVTGRLVDQHVSVAMAAAMLGLANGASGMVLHWKPQIACAVVWWAAAVAACFGSEEQCGIVFIAAIFFCQIVFGVYAMVAEARKRNGLSHA</sequence>
<feature type="transmembrane region" description="Helical" evidence="1">
    <location>
        <begin position="56"/>
        <end position="77"/>
    </location>
</feature>
<protein>
    <submittedName>
        <fullName evidence="2">Uncharacterized protein</fullName>
    </submittedName>
</protein>
<keyword evidence="3" id="KW-1185">Reference proteome</keyword>
<organism evidence="2 3">
    <name type="scientific">Edaphobacter acidisoli</name>
    <dbReference type="NCBI Taxonomy" id="2040573"/>
    <lineage>
        <taxon>Bacteria</taxon>
        <taxon>Pseudomonadati</taxon>
        <taxon>Acidobacteriota</taxon>
        <taxon>Terriglobia</taxon>
        <taxon>Terriglobales</taxon>
        <taxon>Acidobacteriaceae</taxon>
        <taxon>Edaphobacter</taxon>
    </lineage>
</organism>
<comment type="caution">
    <text evidence="2">The sequence shown here is derived from an EMBL/GenBank/DDBJ whole genome shotgun (WGS) entry which is preliminary data.</text>
</comment>
<dbReference type="Proteomes" id="UP000648801">
    <property type="component" value="Unassembled WGS sequence"/>
</dbReference>
<keyword evidence="1" id="KW-0472">Membrane</keyword>
<name>A0A916RU24_9BACT</name>
<feature type="transmembrane region" description="Helical" evidence="1">
    <location>
        <begin position="144"/>
        <end position="161"/>
    </location>
</feature>
<accession>A0A916RU24</accession>
<reference evidence="2" key="1">
    <citation type="journal article" date="2014" name="Int. J. Syst. Evol. Microbiol.">
        <title>Complete genome sequence of Corynebacterium casei LMG S-19264T (=DSM 44701T), isolated from a smear-ripened cheese.</title>
        <authorList>
            <consortium name="US DOE Joint Genome Institute (JGI-PGF)"/>
            <person name="Walter F."/>
            <person name="Albersmeier A."/>
            <person name="Kalinowski J."/>
            <person name="Ruckert C."/>
        </authorList>
    </citation>
    <scope>NUCLEOTIDE SEQUENCE</scope>
    <source>
        <strain evidence="2">CGMCC 1.15447</strain>
    </source>
</reference>
<feature type="transmembrane region" description="Helical" evidence="1">
    <location>
        <begin position="31"/>
        <end position="50"/>
    </location>
</feature>
<gene>
    <name evidence="2" type="ORF">GCM10011507_17260</name>
</gene>
<proteinExistence type="predicted"/>
<evidence type="ECO:0000256" key="1">
    <source>
        <dbReference type="SAM" id="Phobius"/>
    </source>
</evidence>
<dbReference type="EMBL" id="BMJB01000001">
    <property type="protein sequence ID" value="GGA66232.1"/>
    <property type="molecule type" value="Genomic_DNA"/>
</dbReference>
<feature type="transmembrane region" description="Helical" evidence="1">
    <location>
        <begin position="167"/>
        <end position="186"/>
    </location>
</feature>
<evidence type="ECO:0000313" key="2">
    <source>
        <dbReference type="EMBL" id="GGA66232.1"/>
    </source>
</evidence>
<keyword evidence="1" id="KW-1133">Transmembrane helix</keyword>